<dbReference type="EMBL" id="JANHOG010000400">
    <property type="protein sequence ID" value="KAJ3554749.1"/>
    <property type="molecule type" value="Genomic_DNA"/>
</dbReference>
<comment type="caution">
    <text evidence="1">The sequence shown here is derived from an EMBL/GenBank/DDBJ whole genome shotgun (WGS) entry which is preliminary data.</text>
</comment>
<gene>
    <name evidence="1" type="ORF">NM688_g2948</name>
</gene>
<accession>A0ACC1T775</accession>
<evidence type="ECO:0000313" key="2">
    <source>
        <dbReference type="Proteomes" id="UP001148662"/>
    </source>
</evidence>
<proteinExistence type="predicted"/>
<reference evidence="1" key="1">
    <citation type="submission" date="2022-07" db="EMBL/GenBank/DDBJ databases">
        <title>Genome Sequence of Phlebia brevispora.</title>
        <authorList>
            <person name="Buettner E."/>
        </authorList>
    </citation>
    <scope>NUCLEOTIDE SEQUENCE</scope>
    <source>
        <strain evidence="1">MPL23</strain>
    </source>
</reference>
<name>A0ACC1T775_9APHY</name>
<sequence length="288" mass="33391">MSRGHKKSSLRERRPAFYAVTPCTYNHSRRLRPFTRPETMEGDWLDELRQPRAGPSFVQRARDAPDDDDAIIRDDFGPAVIAQEDAEETSFQQFIRHWMNERHAPDILPAQEDLLARLLDHARKQANDVKLLREHPDTSEDEHFRIMLVQTEVERVMFVIRSYVRTRLQKIEKYARYIGMTPEVHERLSQGELDYAQQYVQILDTILTNAVLQSLPPPQQGLDDKTADIPPMIQGPDKQRPVFAHARQACPPVRLPDGSTMEMEKGQISLTPYYVIEQLLLRGEVELV</sequence>
<evidence type="ECO:0000313" key="1">
    <source>
        <dbReference type="EMBL" id="KAJ3554749.1"/>
    </source>
</evidence>
<keyword evidence="2" id="KW-1185">Reference proteome</keyword>
<organism evidence="1 2">
    <name type="scientific">Phlebia brevispora</name>
    <dbReference type="NCBI Taxonomy" id="194682"/>
    <lineage>
        <taxon>Eukaryota</taxon>
        <taxon>Fungi</taxon>
        <taxon>Dikarya</taxon>
        <taxon>Basidiomycota</taxon>
        <taxon>Agaricomycotina</taxon>
        <taxon>Agaricomycetes</taxon>
        <taxon>Polyporales</taxon>
        <taxon>Meruliaceae</taxon>
        <taxon>Phlebia</taxon>
    </lineage>
</organism>
<dbReference type="Proteomes" id="UP001148662">
    <property type="component" value="Unassembled WGS sequence"/>
</dbReference>
<protein>
    <submittedName>
        <fullName evidence="1">Uncharacterized protein</fullName>
    </submittedName>
</protein>